<gene>
    <name evidence="1" type="ORF">Tco_1002263</name>
</gene>
<reference evidence="1" key="1">
    <citation type="journal article" date="2022" name="Int. J. Mol. Sci.">
        <title>Draft Genome of Tanacetum Coccineum: Genomic Comparison of Closely Related Tanacetum-Family Plants.</title>
        <authorList>
            <person name="Yamashiro T."/>
            <person name="Shiraishi A."/>
            <person name="Nakayama K."/>
            <person name="Satake H."/>
        </authorList>
    </citation>
    <scope>NUCLEOTIDE SEQUENCE</scope>
</reference>
<name>A0ABQ5F654_9ASTR</name>
<accession>A0ABQ5F654</accession>
<evidence type="ECO:0000313" key="1">
    <source>
        <dbReference type="EMBL" id="GJT58730.1"/>
    </source>
</evidence>
<sequence length="142" mass="15489">MIWLRAESSSTSHPLPPPPPIVLSHTRASMAMMRVSVQSTYILAPRSETSPLGTPPHLPIPLPTSSPPLLLPSINCRVDIPEVMLPPQNRLCIAPDPRFEVGECSLAPIARPTGGLTADYGFVDTLDAEIRRVRNIVVVSYY</sequence>
<keyword evidence="2" id="KW-1185">Reference proteome</keyword>
<evidence type="ECO:0000313" key="2">
    <source>
        <dbReference type="Proteomes" id="UP001151760"/>
    </source>
</evidence>
<dbReference type="EMBL" id="BQNB010017043">
    <property type="protein sequence ID" value="GJT58730.1"/>
    <property type="molecule type" value="Genomic_DNA"/>
</dbReference>
<dbReference type="Proteomes" id="UP001151760">
    <property type="component" value="Unassembled WGS sequence"/>
</dbReference>
<reference evidence="1" key="2">
    <citation type="submission" date="2022-01" db="EMBL/GenBank/DDBJ databases">
        <authorList>
            <person name="Yamashiro T."/>
            <person name="Shiraishi A."/>
            <person name="Satake H."/>
            <person name="Nakayama K."/>
        </authorList>
    </citation>
    <scope>NUCLEOTIDE SEQUENCE</scope>
</reference>
<organism evidence="1 2">
    <name type="scientific">Tanacetum coccineum</name>
    <dbReference type="NCBI Taxonomy" id="301880"/>
    <lineage>
        <taxon>Eukaryota</taxon>
        <taxon>Viridiplantae</taxon>
        <taxon>Streptophyta</taxon>
        <taxon>Embryophyta</taxon>
        <taxon>Tracheophyta</taxon>
        <taxon>Spermatophyta</taxon>
        <taxon>Magnoliopsida</taxon>
        <taxon>eudicotyledons</taxon>
        <taxon>Gunneridae</taxon>
        <taxon>Pentapetalae</taxon>
        <taxon>asterids</taxon>
        <taxon>campanulids</taxon>
        <taxon>Asterales</taxon>
        <taxon>Asteraceae</taxon>
        <taxon>Asteroideae</taxon>
        <taxon>Anthemideae</taxon>
        <taxon>Anthemidinae</taxon>
        <taxon>Tanacetum</taxon>
    </lineage>
</organism>
<comment type="caution">
    <text evidence="1">The sequence shown here is derived from an EMBL/GenBank/DDBJ whole genome shotgun (WGS) entry which is preliminary data.</text>
</comment>
<protein>
    <submittedName>
        <fullName evidence="1">Uncharacterized protein</fullName>
    </submittedName>
</protein>
<proteinExistence type="predicted"/>